<dbReference type="Proteomes" id="UP001501285">
    <property type="component" value="Unassembled WGS sequence"/>
</dbReference>
<gene>
    <name evidence="2" type="ORF">GCM10009740_08100</name>
</gene>
<evidence type="ECO:0000313" key="3">
    <source>
        <dbReference type="Proteomes" id="UP001501285"/>
    </source>
</evidence>
<name>A0ABN2TUT0_9MICO</name>
<dbReference type="InterPro" id="IPR025159">
    <property type="entry name" value="AbiEi_N"/>
</dbReference>
<evidence type="ECO:0000313" key="2">
    <source>
        <dbReference type="EMBL" id="GAA2021733.1"/>
    </source>
</evidence>
<reference evidence="2 3" key="1">
    <citation type="journal article" date="2019" name="Int. J. Syst. Evol. Microbiol.">
        <title>The Global Catalogue of Microorganisms (GCM) 10K type strain sequencing project: providing services to taxonomists for standard genome sequencing and annotation.</title>
        <authorList>
            <consortium name="The Broad Institute Genomics Platform"/>
            <consortium name="The Broad Institute Genome Sequencing Center for Infectious Disease"/>
            <person name="Wu L."/>
            <person name="Ma J."/>
        </authorList>
    </citation>
    <scope>NUCLEOTIDE SEQUENCE [LARGE SCALE GENOMIC DNA]</scope>
    <source>
        <strain evidence="2 3">JCM 14283</strain>
    </source>
</reference>
<keyword evidence="3" id="KW-1185">Reference proteome</keyword>
<dbReference type="Pfam" id="PF13338">
    <property type="entry name" value="AbiEi_4"/>
    <property type="match status" value="1"/>
</dbReference>
<dbReference type="EMBL" id="BAAANB010000001">
    <property type="protein sequence ID" value="GAA2021733.1"/>
    <property type="molecule type" value="Genomic_DNA"/>
</dbReference>
<dbReference type="Gene3D" id="3.40.960.10">
    <property type="entry name" value="VSR Endonuclease"/>
    <property type="match status" value="1"/>
</dbReference>
<dbReference type="RefSeq" id="WP_343987904.1">
    <property type="nucleotide sequence ID" value="NZ_BAAANB010000001.1"/>
</dbReference>
<dbReference type="InterPro" id="IPR011335">
    <property type="entry name" value="Restrct_endonuc-II-like"/>
</dbReference>
<proteinExistence type="predicted"/>
<dbReference type="SUPFAM" id="SSF52980">
    <property type="entry name" value="Restriction endonuclease-like"/>
    <property type="match status" value="1"/>
</dbReference>
<sequence length="312" mass="33077">MRLDLLGADGVFSAADAAALGLDGHALGRLLRSGECVRLTRGWYAVASAVPHTPEGRHVVTAMALGRANAGRAVVSHHSALLLHGLPTYAVDLDTVHLTSLPRPCGARVANASSRRRGLVIHRPAQGLDVSSAAEAGSDPSLARTVPVAWAVVQTGLVHGPESALVAADAALARGRVTAVDLARAVDRLAGHPGLAPVRAALPAADGRHESPGETRTAYLLRALGFEPEPQVELVAEGRRYRADFRIRGTRVLVEFDGAVKYADPRALFQEKQREDALRRAGWVVVRLVWADLADAAEVRRRVRRAIGQAAA</sequence>
<protein>
    <submittedName>
        <fullName evidence="2">Type IV toxin-antitoxin system AbiEi family antitoxin domain-containing protein</fullName>
    </submittedName>
</protein>
<feature type="domain" description="AbiEi antitoxin N-terminal" evidence="1">
    <location>
        <begin position="10"/>
        <end position="47"/>
    </location>
</feature>
<accession>A0ABN2TUT0</accession>
<comment type="caution">
    <text evidence="2">The sequence shown here is derived from an EMBL/GenBank/DDBJ whole genome shotgun (WGS) entry which is preliminary data.</text>
</comment>
<organism evidence="2 3">
    <name type="scientific">Terrabacter terrae</name>
    <dbReference type="NCBI Taxonomy" id="318434"/>
    <lineage>
        <taxon>Bacteria</taxon>
        <taxon>Bacillati</taxon>
        <taxon>Actinomycetota</taxon>
        <taxon>Actinomycetes</taxon>
        <taxon>Micrococcales</taxon>
        <taxon>Intrasporangiaceae</taxon>
        <taxon>Terrabacter</taxon>
    </lineage>
</organism>
<evidence type="ECO:0000259" key="1">
    <source>
        <dbReference type="Pfam" id="PF13338"/>
    </source>
</evidence>